<evidence type="ECO:0000313" key="2">
    <source>
        <dbReference type="EMBL" id="EMO64240.1"/>
    </source>
</evidence>
<dbReference type="Proteomes" id="UP000012159">
    <property type="component" value="Unassembled WGS sequence"/>
</dbReference>
<keyword evidence="1" id="KW-0472">Membrane</keyword>
<dbReference type="EMBL" id="AKWF02000029">
    <property type="protein sequence ID" value="EMO64240.1"/>
    <property type="molecule type" value="Genomic_DNA"/>
</dbReference>
<dbReference type="STRING" id="1192866.LEP1GSC133_0868"/>
<comment type="caution">
    <text evidence="2">The sequence shown here is derived from an EMBL/GenBank/DDBJ whole genome shotgun (WGS) entry which is preliminary data.</text>
</comment>
<accession>M6W536</accession>
<dbReference type="AlphaFoldDB" id="M6W536"/>
<evidence type="ECO:0000256" key="1">
    <source>
        <dbReference type="SAM" id="Phobius"/>
    </source>
</evidence>
<gene>
    <name evidence="2" type="ORF">LEP1GSC133_0868</name>
</gene>
<keyword evidence="1" id="KW-0812">Transmembrane</keyword>
<sequence length="48" mass="5789">MKLYLLIRIFCSFHLQWKKVNKIYPISVNLNIIFLATMARFVFLLKSI</sequence>
<feature type="transmembrane region" description="Helical" evidence="1">
    <location>
        <begin position="23"/>
        <end position="45"/>
    </location>
</feature>
<protein>
    <submittedName>
        <fullName evidence="2">Uncharacterized protein</fullName>
    </submittedName>
</protein>
<proteinExistence type="predicted"/>
<organism evidence="2 3">
    <name type="scientific">Leptospira borgpetersenii serovar Pomona str. 200901868</name>
    <dbReference type="NCBI Taxonomy" id="1192866"/>
    <lineage>
        <taxon>Bacteria</taxon>
        <taxon>Pseudomonadati</taxon>
        <taxon>Spirochaetota</taxon>
        <taxon>Spirochaetia</taxon>
        <taxon>Leptospirales</taxon>
        <taxon>Leptospiraceae</taxon>
        <taxon>Leptospira</taxon>
    </lineage>
</organism>
<keyword evidence="1" id="KW-1133">Transmembrane helix</keyword>
<reference evidence="2 3" key="1">
    <citation type="submission" date="2013-01" db="EMBL/GenBank/DDBJ databases">
        <authorList>
            <person name="Harkins D.M."/>
            <person name="Durkin A.S."/>
            <person name="Brinkac L.M."/>
            <person name="Haft D.H."/>
            <person name="Selengut J.D."/>
            <person name="Sanka R."/>
            <person name="DePew J."/>
            <person name="Purushe J."/>
            <person name="Picardeau M."/>
            <person name="Werts C."/>
            <person name="Goarant C."/>
            <person name="Vinetz J.M."/>
            <person name="Sutton G.G."/>
            <person name="Nierman W.C."/>
            <person name="Fouts D.E."/>
        </authorList>
    </citation>
    <scope>NUCLEOTIDE SEQUENCE [LARGE SCALE GENOMIC DNA]</scope>
    <source>
        <strain evidence="2 3">200901868</strain>
    </source>
</reference>
<name>M6W536_LEPBO</name>
<evidence type="ECO:0000313" key="3">
    <source>
        <dbReference type="Proteomes" id="UP000012159"/>
    </source>
</evidence>